<accession>A0A1H3JDC0</accession>
<dbReference type="Proteomes" id="UP000199249">
    <property type="component" value="Unassembled WGS sequence"/>
</dbReference>
<evidence type="ECO:0000256" key="10">
    <source>
        <dbReference type="SAM" id="MobiDB-lite"/>
    </source>
</evidence>
<organism evidence="12 13">
    <name type="scientific">Hymenobacter psychrophilus</name>
    <dbReference type="NCBI Taxonomy" id="651662"/>
    <lineage>
        <taxon>Bacteria</taxon>
        <taxon>Pseudomonadati</taxon>
        <taxon>Bacteroidota</taxon>
        <taxon>Cytophagia</taxon>
        <taxon>Cytophagales</taxon>
        <taxon>Hymenobacteraceae</taxon>
        <taxon>Hymenobacter</taxon>
    </lineage>
</organism>
<dbReference type="Gene3D" id="3.30.1150.10">
    <property type="match status" value="1"/>
</dbReference>
<dbReference type="PANTHER" id="PTHR33446">
    <property type="entry name" value="PROTEIN TONB-RELATED"/>
    <property type="match status" value="1"/>
</dbReference>
<dbReference type="InterPro" id="IPR041916">
    <property type="entry name" value="Anti_sigma_zinc_sf"/>
</dbReference>
<sequence length="473" mass="49453">MPRPDDFTPALPSARHLPTELLCRYVAGELSAAQEHAVEAHTLECEQCAEVLEGLEMQPAPVTDASLAELRQRLHARVAELATENTPAPPVVPVWWRPLAAAAVLLLMLGAVAWLVLRPVAQPELAARTVPAASKVRPADNPVADLDGAGATAERPGAAASSSDLSGTVAAAPRQQPVKPAYPAPLLRSSSGAEGARLIAAEVAADEVPETPAAAAPAVAATTAEVVAASGNSAATAKAAAPAADYASNSRRTAEPGETARALRAVAPAAALRTPNVGRTVQGRIVDLTGQPVPGALITIAGEPNGVSTDLEGYFSRKTGTGTSLLYISAAGYKSQVHTLQPSDSTLTLALAPDTKHLSEAAMVRREAPPGLPSLGPLPTGGYPAFQQYLRDSLDYPAVARDKRLEGYVRLQFVVGVDGKLTDIRVVSKLSPECDEEAIRLLKEGPAWFSGVQNNRRTARKVELKVPFFLENR</sequence>
<dbReference type="PROSITE" id="PS52015">
    <property type="entry name" value="TONB_CTD"/>
    <property type="match status" value="1"/>
</dbReference>
<dbReference type="Pfam" id="PF03544">
    <property type="entry name" value="TonB_C"/>
    <property type="match status" value="1"/>
</dbReference>
<name>A0A1H3JDC0_9BACT</name>
<keyword evidence="6" id="KW-0812">Transmembrane</keyword>
<keyword evidence="9" id="KW-0472">Membrane</keyword>
<dbReference type="InterPro" id="IPR006260">
    <property type="entry name" value="TonB/TolA_C"/>
</dbReference>
<dbReference type="STRING" id="651662.SAMN04488069_10813"/>
<dbReference type="GO" id="GO:0030288">
    <property type="term" value="C:outer membrane-bounded periplasmic space"/>
    <property type="evidence" value="ECO:0007669"/>
    <property type="project" value="InterPro"/>
</dbReference>
<evidence type="ECO:0000256" key="9">
    <source>
        <dbReference type="ARBA" id="ARBA00023136"/>
    </source>
</evidence>
<dbReference type="AlphaFoldDB" id="A0A1H3JDC0"/>
<feature type="domain" description="TonB C-terminal" evidence="11">
    <location>
        <begin position="381"/>
        <end position="473"/>
    </location>
</feature>
<evidence type="ECO:0000313" key="13">
    <source>
        <dbReference type="Proteomes" id="UP000199249"/>
    </source>
</evidence>
<dbReference type="Pfam" id="PF13490">
    <property type="entry name" value="zf-HC2"/>
    <property type="match status" value="1"/>
</dbReference>
<dbReference type="GO" id="GO:0015891">
    <property type="term" value="P:siderophore transport"/>
    <property type="evidence" value="ECO:0007669"/>
    <property type="project" value="InterPro"/>
</dbReference>
<evidence type="ECO:0000256" key="2">
    <source>
        <dbReference type="ARBA" id="ARBA00006555"/>
    </source>
</evidence>
<dbReference type="InterPro" id="IPR027383">
    <property type="entry name" value="Znf_put"/>
</dbReference>
<dbReference type="GO" id="GO:0015031">
    <property type="term" value="P:protein transport"/>
    <property type="evidence" value="ECO:0007669"/>
    <property type="project" value="UniProtKB-KW"/>
</dbReference>
<dbReference type="SUPFAM" id="SSF74653">
    <property type="entry name" value="TolA/TonB C-terminal domain"/>
    <property type="match status" value="1"/>
</dbReference>
<dbReference type="RefSeq" id="WP_092740634.1">
    <property type="nucleotide sequence ID" value="NZ_FNOV01000008.1"/>
</dbReference>
<evidence type="ECO:0000256" key="7">
    <source>
        <dbReference type="ARBA" id="ARBA00022927"/>
    </source>
</evidence>
<keyword evidence="5" id="KW-0997">Cell inner membrane</keyword>
<dbReference type="GO" id="GO:0055085">
    <property type="term" value="P:transmembrane transport"/>
    <property type="evidence" value="ECO:0007669"/>
    <property type="project" value="InterPro"/>
</dbReference>
<dbReference type="Gene3D" id="2.60.40.1120">
    <property type="entry name" value="Carboxypeptidase-like, regulatory domain"/>
    <property type="match status" value="1"/>
</dbReference>
<dbReference type="InterPro" id="IPR008969">
    <property type="entry name" value="CarboxyPept-like_regulatory"/>
</dbReference>
<evidence type="ECO:0000256" key="6">
    <source>
        <dbReference type="ARBA" id="ARBA00022692"/>
    </source>
</evidence>
<keyword evidence="3" id="KW-0813">Transport</keyword>
<dbReference type="SUPFAM" id="SSF49464">
    <property type="entry name" value="Carboxypeptidase regulatory domain-like"/>
    <property type="match status" value="1"/>
</dbReference>
<feature type="compositionally biased region" description="Low complexity" evidence="10">
    <location>
        <begin position="148"/>
        <end position="160"/>
    </location>
</feature>
<dbReference type="InterPro" id="IPR037682">
    <property type="entry name" value="TonB_C"/>
</dbReference>
<dbReference type="InterPro" id="IPR003538">
    <property type="entry name" value="TonB"/>
</dbReference>
<gene>
    <name evidence="12" type="ORF">SAMN04488069_10813</name>
</gene>
<dbReference type="Gene3D" id="1.10.10.1320">
    <property type="entry name" value="Anti-sigma factor, zinc-finger domain"/>
    <property type="match status" value="1"/>
</dbReference>
<protein>
    <submittedName>
        <fullName evidence="12">TonB family C-terminal domain-containing protein</fullName>
    </submittedName>
</protein>
<evidence type="ECO:0000256" key="3">
    <source>
        <dbReference type="ARBA" id="ARBA00022448"/>
    </source>
</evidence>
<keyword evidence="8" id="KW-1133">Transmembrane helix</keyword>
<dbReference type="EMBL" id="FNOV01000008">
    <property type="protein sequence ID" value="SDY37579.1"/>
    <property type="molecule type" value="Genomic_DNA"/>
</dbReference>
<evidence type="ECO:0000256" key="4">
    <source>
        <dbReference type="ARBA" id="ARBA00022475"/>
    </source>
</evidence>
<reference evidence="13" key="1">
    <citation type="submission" date="2016-10" db="EMBL/GenBank/DDBJ databases">
        <authorList>
            <person name="Varghese N."/>
            <person name="Submissions S."/>
        </authorList>
    </citation>
    <scope>NUCLEOTIDE SEQUENCE [LARGE SCALE GENOMIC DNA]</scope>
    <source>
        <strain evidence="13">CGMCC 1.8975</strain>
    </source>
</reference>
<comment type="similarity">
    <text evidence="2">Belongs to the TonB family.</text>
</comment>
<keyword evidence="7" id="KW-0653">Protein transport</keyword>
<keyword evidence="4" id="KW-1003">Cell membrane</keyword>
<feature type="region of interest" description="Disordered" evidence="10">
    <location>
        <begin position="132"/>
        <end position="184"/>
    </location>
</feature>
<dbReference type="GO" id="GO:0031992">
    <property type="term" value="F:energy transducer activity"/>
    <property type="evidence" value="ECO:0007669"/>
    <property type="project" value="InterPro"/>
</dbReference>
<dbReference type="PRINTS" id="PR01374">
    <property type="entry name" value="TONBPROTEIN"/>
</dbReference>
<proteinExistence type="inferred from homology"/>
<evidence type="ECO:0000259" key="11">
    <source>
        <dbReference type="PROSITE" id="PS52015"/>
    </source>
</evidence>
<dbReference type="OrthoDB" id="1112758at2"/>
<keyword evidence="13" id="KW-1185">Reference proteome</keyword>
<dbReference type="GO" id="GO:0098797">
    <property type="term" value="C:plasma membrane protein complex"/>
    <property type="evidence" value="ECO:0007669"/>
    <property type="project" value="TreeGrafter"/>
</dbReference>
<dbReference type="InterPro" id="IPR051045">
    <property type="entry name" value="TonB-dependent_transducer"/>
</dbReference>
<evidence type="ECO:0000256" key="5">
    <source>
        <dbReference type="ARBA" id="ARBA00022519"/>
    </source>
</evidence>
<dbReference type="NCBIfam" id="TIGR01352">
    <property type="entry name" value="tonB_Cterm"/>
    <property type="match status" value="1"/>
</dbReference>
<comment type="subcellular location">
    <subcellularLocation>
        <location evidence="1">Cell inner membrane</location>
        <topology evidence="1">Single-pass membrane protein</topology>
        <orientation evidence="1">Periplasmic side</orientation>
    </subcellularLocation>
</comment>
<evidence type="ECO:0000256" key="8">
    <source>
        <dbReference type="ARBA" id="ARBA00022989"/>
    </source>
</evidence>
<evidence type="ECO:0000313" key="12">
    <source>
        <dbReference type="EMBL" id="SDY37579.1"/>
    </source>
</evidence>
<dbReference type="PANTHER" id="PTHR33446:SF2">
    <property type="entry name" value="PROTEIN TONB"/>
    <property type="match status" value="1"/>
</dbReference>
<evidence type="ECO:0000256" key="1">
    <source>
        <dbReference type="ARBA" id="ARBA00004383"/>
    </source>
</evidence>
<dbReference type="Pfam" id="PF13715">
    <property type="entry name" value="CarbopepD_reg_2"/>
    <property type="match status" value="1"/>
</dbReference>